<dbReference type="Gene3D" id="1.20.1270.240">
    <property type="match status" value="1"/>
</dbReference>
<dbReference type="PANTHER" id="PTHR12149:SF8">
    <property type="entry name" value="PROTEIN-RIBULOSAMINE 3-KINASE"/>
    <property type="match status" value="1"/>
</dbReference>
<keyword evidence="1 2" id="KW-0808">Transferase</keyword>
<dbReference type="Proteomes" id="UP000442535">
    <property type="component" value="Unassembled WGS sequence"/>
</dbReference>
<accession>A0A7K0K355</accession>
<dbReference type="InterPro" id="IPR016477">
    <property type="entry name" value="Fructo-/Ketosamine-3-kinase"/>
</dbReference>
<keyword evidence="3" id="KW-1185">Reference proteome</keyword>
<comment type="similarity">
    <text evidence="1">Belongs to the fructosamine kinase family.</text>
</comment>
<proteinExistence type="inferred from homology"/>
<reference evidence="2 3" key="1">
    <citation type="submission" date="2019-08" db="EMBL/GenBank/DDBJ databases">
        <title>In-depth cultivation of the pig gut microbiome towards novel bacterial diversity and tailored functional studies.</title>
        <authorList>
            <person name="Wylensek D."/>
            <person name="Hitch T.C.A."/>
            <person name="Clavel T."/>
        </authorList>
    </citation>
    <scope>NUCLEOTIDE SEQUENCE [LARGE SCALE GENOMIC DNA]</scope>
    <source>
        <strain evidence="2 3">RF-GAM-744-WT-7</strain>
    </source>
</reference>
<dbReference type="PANTHER" id="PTHR12149">
    <property type="entry name" value="FRUCTOSAMINE 3 KINASE-RELATED PROTEIN"/>
    <property type="match status" value="1"/>
</dbReference>
<organism evidence="2 3">
    <name type="scientific">Mobiluncus porci</name>
    <dbReference type="NCBI Taxonomy" id="2652278"/>
    <lineage>
        <taxon>Bacteria</taxon>
        <taxon>Bacillati</taxon>
        <taxon>Actinomycetota</taxon>
        <taxon>Actinomycetes</taxon>
        <taxon>Actinomycetales</taxon>
        <taxon>Actinomycetaceae</taxon>
        <taxon>Mobiluncus</taxon>
    </lineage>
</organism>
<dbReference type="EMBL" id="VUMY01000010">
    <property type="protein sequence ID" value="MST49926.1"/>
    <property type="molecule type" value="Genomic_DNA"/>
</dbReference>
<dbReference type="InterPro" id="IPR011009">
    <property type="entry name" value="Kinase-like_dom_sf"/>
</dbReference>
<keyword evidence="1" id="KW-0418">Kinase</keyword>
<evidence type="ECO:0000256" key="1">
    <source>
        <dbReference type="PIRNR" id="PIRNR006221"/>
    </source>
</evidence>
<dbReference type="RefSeq" id="WP_154545041.1">
    <property type="nucleotide sequence ID" value="NZ_JAQYQY010000029.1"/>
</dbReference>
<name>A0A7K0K355_9ACTO</name>
<dbReference type="PIRSF" id="PIRSF006221">
    <property type="entry name" value="Ketosamine-3-kinase"/>
    <property type="match status" value="1"/>
</dbReference>
<comment type="caution">
    <text evidence="2">The sequence shown here is derived from an EMBL/GenBank/DDBJ whole genome shotgun (WGS) entry which is preliminary data.</text>
</comment>
<evidence type="ECO:0000313" key="3">
    <source>
        <dbReference type="Proteomes" id="UP000442535"/>
    </source>
</evidence>
<dbReference type="Gene3D" id="1.10.510.10">
    <property type="entry name" value="Transferase(Phosphotransferase) domain 1"/>
    <property type="match status" value="1"/>
</dbReference>
<dbReference type="Pfam" id="PF03881">
    <property type="entry name" value="Fructosamin_kin"/>
    <property type="match status" value="1"/>
</dbReference>
<evidence type="ECO:0000313" key="2">
    <source>
        <dbReference type="EMBL" id="MST49926.1"/>
    </source>
</evidence>
<dbReference type="SUPFAM" id="SSF56112">
    <property type="entry name" value="Protein kinase-like (PK-like)"/>
    <property type="match status" value="1"/>
</dbReference>
<dbReference type="GO" id="GO:0016301">
    <property type="term" value="F:kinase activity"/>
    <property type="evidence" value="ECO:0007669"/>
    <property type="project" value="UniProtKB-UniRule"/>
</dbReference>
<gene>
    <name evidence="2" type="ORF">FYJ63_06710</name>
</gene>
<protein>
    <submittedName>
        <fullName evidence="2">Phosphotransferase</fullName>
    </submittedName>
</protein>
<sequence>MNHGEFIKRATNAELEYEAAGLNWLREAEPDGGAHIVAIRGLDGEGLHLDYLESTTPTEAAARAFGAALALTHAKGARCWGAAPDTWDSTRANKGKMPMSVVPLSEESTYSSFGEWLVAERLRPVAEASAMNGDLPATTAKRLEKVYHLLESGEFDTPQPPLVKTPAARLHGDLWAGNLMWTNQGITLIDPSAYGGHAETDLAECGLFGTPLMSEIYAGYNSVSPLAKGWEERVPLHRIYMLTLHLALFGAGYLSAVETILQRYV</sequence>
<dbReference type="AlphaFoldDB" id="A0A7K0K355"/>